<dbReference type="Proteomes" id="UP001243989">
    <property type="component" value="Unassembled WGS sequence"/>
</dbReference>
<keyword evidence="3" id="KW-1185">Reference proteome</keyword>
<feature type="region of interest" description="Disordered" evidence="1">
    <location>
        <begin position="68"/>
        <end position="107"/>
    </location>
</feature>
<feature type="compositionally biased region" description="Basic residues" evidence="1">
    <location>
        <begin position="33"/>
        <end position="44"/>
    </location>
</feature>
<feature type="region of interest" description="Disordered" evidence="1">
    <location>
        <begin position="1"/>
        <end position="44"/>
    </location>
</feature>
<accession>A0AAI9ZG73</accession>
<dbReference type="GeneID" id="85466394"/>
<gene>
    <name evidence="2" type="ORF">BDP81DRAFT_114897</name>
</gene>
<reference evidence="2" key="1">
    <citation type="submission" date="2021-06" db="EMBL/GenBank/DDBJ databases">
        <title>Comparative genomics, transcriptomics and evolutionary studies reveal genomic signatures of adaptation to plant cell wall in hemibiotrophic fungi.</title>
        <authorList>
            <consortium name="DOE Joint Genome Institute"/>
            <person name="Baroncelli R."/>
            <person name="Diaz J.F."/>
            <person name="Benocci T."/>
            <person name="Peng M."/>
            <person name="Battaglia E."/>
            <person name="Haridas S."/>
            <person name="Andreopoulos W."/>
            <person name="Labutti K."/>
            <person name="Pangilinan J."/>
            <person name="Floch G.L."/>
            <person name="Makela M.R."/>
            <person name="Henrissat B."/>
            <person name="Grigoriev I.V."/>
            <person name="Crouch J.A."/>
            <person name="De Vries R.P."/>
            <person name="Sukno S.A."/>
            <person name="Thon M.R."/>
        </authorList>
    </citation>
    <scope>NUCLEOTIDE SEQUENCE</scope>
    <source>
        <strain evidence="2">CBS 102054</strain>
    </source>
</reference>
<dbReference type="EMBL" id="JAHMHQ010000026">
    <property type="protein sequence ID" value="KAK1623960.1"/>
    <property type="molecule type" value="Genomic_DNA"/>
</dbReference>
<sequence>MQKNVQRRSMVQSSQQQPLVTSRPLTPTAWSPHHPRRTSNHHKRILERCHGIKGIRIVVLRIPSLPIQPPRVAPRTPSPTTDAPPVSRSHSHRRPPPSRADCRLPIPGLKKTIHPGAAWRSKATYACSLGVSRHRVDLVEYPSGTFWITNLPWSSGLVEVVWQMAEHLQDCPLIPHP</sequence>
<evidence type="ECO:0000256" key="1">
    <source>
        <dbReference type="SAM" id="MobiDB-lite"/>
    </source>
</evidence>
<protein>
    <submittedName>
        <fullName evidence="2">Uncharacterized protein</fullName>
    </submittedName>
</protein>
<name>A0AAI9ZG73_9PEZI</name>
<evidence type="ECO:0000313" key="3">
    <source>
        <dbReference type="Proteomes" id="UP001243989"/>
    </source>
</evidence>
<comment type="caution">
    <text evidence="2">The sequence shown here is derived from an EMBL/GenBank/DDBJ whole genome shotgun (WGS) entry which is preliminary data.</text>
</comment>
<evidence type="ECO:0000313" key="2">
    <source>
        <dbReference type="EMBL" id="KAK1623960.1"/>
    </source>
</evidence>
<dbReference type="AlphaFoldDB" id="A0AAI9ZG73"/>
<proteinExistence type="predicted"/>
<feature type="compositionally biased region" description="Polar residues" evidence="1">
    <location>
        <begin position="18"/>
        <end position="29"/>
    </location>
</feature>
<organism evidence="2 3">
    <name type="scientific">Colletotrichum phormii</name>
    <dbReference type="NCBI Taxonomy" id="359342"/>
    <lineage>
        <taxon>Eukaryota</taxon>
        <taxon>Fungi</taxon>
        <taxon>Dikarya</taxon>
        <taxon>Ascomycota</taxon>
        <taxon>Pezizomycotina</taxon>
        <taxon>Sordariomycetes</taxon>
        <taxon>Hypocreomycetidae</taxon>
        <taxon>Glomerellales</taxon>
        <taxon>Glomerellaceae</taxon>
        <taxon>Colletotrichum</taxon>
        <taxon>Colletotrichum acutatum species complex</taxon>
    </lineage>
</organism>
<dbReference type="RefSeq" id="XP_060439955.1">
    <property type="nucleotide sequence ID" value="XM_060581532.1"/>
</dbReference>
<feature type="compositionally biased region" description="Low complexity" evidence="1">
    <location>
        <begin position="7"/>
        <end position="17"/>
    </location>
</feature>